<dbReference type="RefSeq" id="XP_056692087.1">
    <property type="nucleotide sequence ID" value="XM_056836109.1"/>
</dbReference>
<proteinExistence type="predicted"/>
<feature type="domain" description="RNase H type-1" evidence="1">
    <location>
        <begin position="78"/>
        <end position="187"/>
    </location>
</feature>
<dbReference type="Proteomes" id="UP000813463">
    <property type="component" value="Chromosome 2"/>
</dbReference>
<dbReference type="InterPro" id="IPR036397">
    <property type="entry name" value="RNaseH_sf"/>
</dbReference>
<dbReference type="CDD" id="cd06222">
    <property type="entry name" value="RNase_H_like"/>
    <property type="match status" value="1"/>
</dbReference>
<name>A0ABM3R905_SPIOL</name>
<dbReference type="Gene3D" id="3.30.420.10">
    <property type="entry name" value="Ribonuclease H-like superfamily/Ribonuclease H"/>
    <property type="match status" value="1"/>
</dbReference>
<evidence type="ECO:0000313" key="3">
    <source>
        <dbReference type="RefSeq" id="XP_056692087.1"/>
    </source>
</evidence>
<dbReference type="InterPro" id="IPR044730">
    <property type="entry name" value="RNase_H-like_dom_plant"/>
</dbReference>
<gene>
    <name evidence="3" type="primary">LOC130467565</name>
</gene>
<evidence type="ECO:0000259" key="1">
    <source>
        <dbReference type="Pfam" id="PF13456"/>
    </source>
</evidence>
<dbReference type="InterPro" id="IPR012337">
    <property type="entry name" value="RNaseH-like_sf"/>
</dbReference>
<accession>A0ABM3R905</accession>
<dbReference type="SUPFAM" id="SSF53098">
    <property type="entry name" value="Ribonuclease H-like"/>
    <property type="match status" value="1"/>
</dbReference>
<sequence>MARAIWGKSKFEFVLSWHCRSMLDWWERSIAELDEEDMEEFITLCWAVWGARNQVVVAHGAVEPGKTVAYAMKIGELGSRLGAAVRRHGGELVGCAVYQGAEKWEAKVGEAKAVLLGMELGKELRLSRIIVESDCLAVVQALRGGERGRSSFDLVVDDIMSLISCFEDIRFTFVERSGNQLAHSLAHLQPWEFGTRKWFDDFPCNLLVLAEADLSI</sequence>
<reference evidence="3" key="2">
    <citation type="submission" date="2025-08" db="UniProtKB">
        <authorList>
            <consortium name="RefSeq"/>
        </authorList>
    </citation>
    <scope>IDENTIFICATION</scope>
    <source>
        <tissue evidence="3">Leaf</tissue>
    </source>
</reference>
<evidence type="ECO:0000313" key="2">
    <source>
        <dbReference type="Proteomes" id="UP000813463"/>
    </source>
</evidence>
<dbReference type="GeneID" id="130467565"/>
<dbReference type="PANTHER" id="PTHR47074:SF21">
    <property type="entry name" value="RNASE H TYPE-1 DOMAIN-CONTAINING PROTEIN"/>
    <property type="match status" value="1"/>
</dbReference>
<dbReference type="InterPro" id="IPR002156">
    <property type="entry name" value="RNaseH_domain"/>
</dbReference>
<dbReference type="InterPro" id="IPR052929">
    <property type="entry name" value="RNase_H-like_EbsB-rel"/>
</dbReference>
<dbReference type="PANTHER" id="PTHR47074">
    <property type="entry name" value="BNAC02G40300D PROTEIN"/>
    <property type="match status" value="1"/>
</dbReference>
<dbReference type="Pfam" id="PF13456">
    <property type="entry name" value="RVT_3"/>
    <property type="match status" value="1"/>
</dbReference>
<reference evidence="2" key="1">
    <citation type="journal article" date="2021" name="Nat. Commun.">
        <title>Genomic analyses provide insights into spinach domestication and the genetic basis of agronomic traits.</title>
        <authorList>
            <person name="Cai X."/>
            <person name="Sun X."/>
            <person name="Xu C."/>
            <person name="Sun H."/>
            <person name="Wang X."/>
            <person name="Ge C."/>
            <person name="Zhang Z."/>
            <person name="Wang Q."/>
            <person name="Fei Z."/>
            <person name="Jiao C."/>
            <person name="Wang Q."/>
        </authorList>
    </citation>
    <scope>NUCLEOTIDE SEQUENCE [LARGE SCALE GENOMIC DNA]</scope>
    <source>
        <strain evidence="2">cv. Varoflay</strain>
    </source>
</reference>
<organism evidence="2 3">
    <name type="scientific">Spinacia oleracea</name>
    <name type="common">Spinach</name>
    <dbReference type="NCBI Taxonomy" id="3562"/>
    <lineage>
        <taxon>Eukaryota</taxon>
        <taxon>Viridiplantae</taxon>
        <taxon>Streptophyta</taxon>
        <taxon>Embryophyta</taxon>
        <taxon>Tracheophyta</taxon>
        <taxon>Spermatophyta</taxon>
        <taxon>Magnoliopsida</taxon>
        <taxon>eudicotyledons</taxon>
        <taxon>Gunneridae</taxon>
        <taxon>Pentapetalae</taxon>
        <taxon>Caryophyllales</taxon>
        <taxon>Chenopodiaceae</taxon>
        <taxon>Chenopodioideae</taxon>
        <taxon>Anserineae</taxon>
        <taxon>Spinacia</taxon>
    </lineage>
</organism>
<protein>
    <recommendedName>
        <fullName evidence="1">RNase H type-1 domain-containing protein</fullName>
    </recommendedName>
</protein>
<keyword evidence="2" id="KW-1185">Reference proteome</keyword>